<dbReference type="AlphaFoldDB" id="A0A7S1UTC7"/>
<evidence type="ECO:0008006" key="3">
    <source>
        <dbReference type="Google" id="ProtNLM"/>
    </source>
</evidence>
<keyword evidence="1" id="KW-0732">Signal</keyword>
<feature type="chain" id="PRO_5031002091" description="Proliferating cell nuclear antigen" evidence="1">
    <location>
        <begin position="21"/>
        <end position="112"/>
    </location>
</feature>
<feature type="signal peptide" evidence="1">
    <location>
        <begin position="1"/>
        <end position="20"/>
    </location>
</feature>
<evidence type="ECO:0000256" key="1">
    <source>
        <dbReference type="SAM" id="SignalP"/>
    </source>
</evidence>
<protein>
    <recommendedName>
        <fullName evidence="3">Proliferating cell nuclear antigen</fullName>
    </recommendedName>
</protein>
<evidence type="ECO:0000313" key="2">
    <source>
        <dbReference type="EMBL" id="CAD9278015.1"/>
    </source>
</evidence>
<dbReference type="InterPro" id="IPR035647">
    <property type="entry name" value="EFG_III/V"/>
</dbReference>
<organism evidence="2">
    <name type="scientific">Grammatophora oceanica</name>
    <dbReference type="NCBI Taxonomy" id="210454"/>
    <lineage>
        <taxon>Eukaryota</taxon>
        <taxon>Sar</taxon>
        <taxon>Stramenopiles</taxon>
        <taxon>Ochrophyta</taxon>
        <taxon>Bacillariophyta</taxon>
        <taxon>Fragilariophyceae</taxon>
        <taxon>Fragilariophycidae</taxon>
        <taxon>Rhabdonematales</taxon>
        <taxon>Grammatophoraceae</taxon>
        <taxon>Grammatophora</taxon>
    </lineage>
</organism>
<proteinExistence type="predicted"/>
<reference evidence="2" key="1">
    <citation type="submission" date="2021-01" db="EMBL/GenBank/DDBJ databases">
        <authorList>
            <person name="Corre E."/>
            <person name="Pelletier E."/>
            <person name="Niang G."/>
            <person name="Scheremetjew M."/>
            <person name="Finn R."/>
            <person name="Kale V."/>
            <person name="Holt S."/>
            <person name="Cochrane G."/>
            <person name="Meng A."/>
            <person name="Brown T."/>
            <person name="Cohen L."/>
        </authorList>
    </citation>
    <scope>NUCLEOTIDE SEQUENCE</scope>
    <source>
        <strain evidence="2">CCMP 410</strain>
    </source>
</reference>
<accession>A0A7S1UTC7</accession>
<dbReference type="SUPFAM" id="SSF54980">
    <property type="entry name" value="EF-G C-terminal domain-like"/>
    <property type="match status" value="1"/>
</dbReference>
<sequence>MAFVLLTLEMLARLLGLIRAYGGGARLVLREAPKVTLIPKSTIRVSVESSLVGALYDCAAKAGGSTSEEEYDSDGNLSLSITCETSVVDNLRERLTDATRGSVVFRSDNDDY</sequence>
<name>A0A7S1UTC7_9STRA</name>
<dbReference type="EMBL" id="HBGK01013327">
    <property type="protein sequence ID" value="CAD9278015.1"/>
    <property type="molecule type" value="Transcribed_RNA"/>
</dbReference>
<gene>
    <name evidence="2" type="ORF">GOCE00092_LOCUS6924</name>
</gene>